<dbReference type="InterPro" id="IPR011123">
    <property type="entry name" value="Y_Y_Y"/>
</dbReference>
<dbReference type="AlphaFoldDB" id="A0A4Y5Z1A7"/>
<dbReference type="InterPro" id="IPR005467">
    <property type="entry name" value="His_kinase_dom"/>
</dbReference>
<dbReference type="Pfam" id="PF07494">
    <property type="entry name" value="Reg_prop"/>
    <property type="match status" value="2"/>
</dbReference>
<evidence type="ECO:0000313" key="8">
    <source>
        <dbReference type="EMBL" id="QDE38409.1"/>
    </source>
</evidence>
<evidence type="ECO:0000256" key="6">
    <source>
        <dbReference type="SAM" id="Phobius"/>
    </source>
</evidence>
<dbReference type="Pfam" id="PF02518">
    <property type="entry name" value="HATPase_c"/>
    <property type="match status" value="1"/>
</dbReference>
<dbReference type="OrthoDB" id="176203at2"/>
<dbReference type="InterPro" id="IPR011110">
    <property type="entry name" value="Reg_prop"/>
</dbReference>
<dbReference type="EMBL" id="CP041046">
    <property type="protein sequence ID" value="QDE38409.1"/>
    <property type="molecule type" value="Genomic_DNA"/>
</dbReference>
<evidence type="ECO:0000256" key="4">
    <source>
        <dbReference type="SAM" id="Coils"/>
    </source>
</evidence>
<dbReference type="InterPro" id="IPR013783">
    <property type="entry name" value="Ig-like_fold"/>
</dbReference>
<feature type="transmembrane region" description="Helical" evidence="6">
    <location>
        <begin position="824"/>
        <end position="845"/>
    </location>
</feature>
<dbReference type="GO" id="GO:0000155">
    <property type="term" value="F:phosphorelay sensor kinase activity"/>
    <property type="evidence" value="ECO:0007669"/>
    <property type="project" value="InterPro"/>
</dbReference>
<dbReference type="GO" id="GO:0016020">
    <property type="term" value="C:membrane"/>
    <property type="evidence" value="ECO:0007669"/>
    <property type="project" value="InterPro"/>
</dbReference>
<dbReference type="Gene3D" id="1.20.5.1930">
    <property type="match status" value="1"/>
</dbReference>
<keyword evidence="4" id="KW-0175">Coiled coil</keyword>
<evidence type="ECO:0000256" key="5">
    <source>
        <dbReference type="SAM" id="MobiDB-lite"/>
    </source>
</evidence>
<evidence type="ECO:0000256" key="2">
    <source>
        <dbReference type="ARBA" id="ARBA00022777"/>
    </source>
</evidence>
<keyword evidence="6" id="KW-0812">Transmembrane</keyword>
<keyword evidence="9" id="KW-1185">Reference proteome</keyword>
<feature type="domain" description="Histidine kinase" evidence="7">
    <location>
        <begin position="968"/>
        <end position="1063"/>
    </location>
</feature>
<keyword evidence="3" id="KW-0902">Two-component regulatory system</keyword>
<dbReference type="InterPro" id="IPR036890">
    <property type="entry name" value="HATPase_C_sf"/>
</dbReference>
<dbReference type="InterPro" id="IPR050482">
    <property type="entry name" value="Sensor_HK_TwoCompSys"/>
</dbReference>
<dbReference type="Proteomes" id="UP000316093">
    <property type="component" value="Chromosome"/>
</dbReference>
<keyword evidence="1" id="KW-0808">Transferase</keyword>
<name>A0A4Y5Z1A7_9GAMM</name>
<accession>A0A4Y5Z1A7</accession>
<sequence length="1080" mass="117085">MAGDATWPASLHRLPARSPRPRQSEPLARRGPRARGCPGVPQGASAIGRRDLPPRYRYRGSLETMGWGVRGNQVITAMRAAALALAGWLAFVGAAWSMDTRDRSIEQFYHTAWTVREGAPGQVTALAQTADGYLWLGTQTGLYRFDGVHFERYRPRAGGDFPASTVASLYAPPEGGLWVGFRYGFASFIEGDKATHYGAAAGLPTATIYAIAGTPDGRIWGATFNGLVELHDGHWRMVGPAMGLPGERARNLSVDREGRLWVASDVALAWLPPGADHFVVATQDVGKINRIGESPDGTIWVADVDRGVMPAWRGTRDPAAAGPTLRLPTAGLLFDRDGALWVPTLGEGLRRVPHADALAGQVVNADGQAAQRFVERDGLTSDYISAIIQDREGNIWVGGSRGLDRFRASRLLPAPTPSGATDFAIVPASAHGIWVGTKNRPLVRVDTSGETAVAFPQAITAATRDGQATWLGGPNGVWTLEGDTPKAFATLPVEDFTGVQALVGDGQGGVWVSINRPGVYHYSQGAWHRERLPAVANDPSPLVLVRDAASRLWMGFARDTIIVRDAAGHDTVFGSRDGLNVGNVTALLIDGDAMWVGGEHGINIVEGGRVRTLLLQTELHGVSGIVRDKQGDYWANASQGVVRLDGDDVARARREPAFRVPVALFDSLDGLPGTPAQFRPLPTAVVADDGRLWFATTSGVVSIDPADVPRNARPPPVIIRGVMTDTGFTQATGRMVLPAKTARLRIVYTATSLSVPERVRFRYRMDGIDTHWRDAGTEREAVYTDPPPGHYLFRVSAANEDGVWNEQGASLAIDVAPAFYQTTWFAILVAVLCAAVVWMLVLMRIRRIEAQLRERLHERHAERERIARELHDTLLQSIQGLMMRFQAVANRVPQNDPLRTSMETALDRAEQSLVEARDRVRDLRDHMGDILDLDVGLVELARAYAGEHAVPITVDAQSVWKGMDPLARDELYGIAREAVHNAVAHAGASRIDVSLHRDGGEVVLGVYDDGCGIDPDVLEAGGRPGHWGLRGMHERAAAIGGKAFITSTPGGGTHVVVRAPLAQVMPARAWWWRWLSGRQR</sequence>
<dbReference type="KEGG" id="lpy:FIV34_03935"/>
<feature type="region of interest" description="Disordered" evidence="5">
    <location>
        <begin position="1"/>
        <end position="46"/>
    </location>
</feature>
<evidence type="ECO:0000256" key="3">
    <source>
        <dbReference type="ARBA" id="ARBA00023012"/>
    </source>
</evidence>
<dbReference type="Gene3D" id="2.130.10.10">
    <property type="entry name" value="YVTN repeat-like/Quinoprotein amine dehydrogenase"/>
    <property type="match status" value="3"/>
</dbReference>
<dbReference type="PANTHER" id="PTHR24421">
    <property type="entry name" value="NITRATE/NITRITE SENSOR PROTEIN NARX-RELATED"/>
    <property type="match status" value="1"/>
</dbReference>
<dbReference type="SUPFAM" id="SSF55874">
    <property type="entry name" value="ATPase domain of HSP90 chaperone/DNA topoisomerase II/histidine kinase"/>
    <property type="match status" value="1"/>
</dbReference>
<dbReference type="Pfam" id="PF07495">
    <property type="entry name" value="Y_Y_Y"/>
    <property type="match status" value="1"/>
</dbReference>
<keyword evidence="6" id="KW-0472">Membrane</keyword>
<dbReference type="PANTHER" id="PTHR24421:SF62">
    <property type="entry name" value="SENSORY TRANSDUCTION HISTIDINE KINASE"/>
    <property type="match status" value="1"/>
</dbReference>
<evidence type="ECO:0000313" key="9">
    <source>
        <dbReference type="Proteomes" id="UP000316093"/>
    </source>
</evidence>
<dbReference type="Gene3D" id="3.30.565.10">
    <property type="entry name" value="Histidine kinase-like ATPase, C-terminal domain"/>
    <property type="match status" value="1"/>
</dbReference>
<dbReference type="CDD" id="cd16917">
    <property type="entry name" value="HATPase_UhpB-NarQ-NarX-like"/>
    <property type="match status" value="1"/>
</dbReference>
<organism evidence="8 9">
    <name type="scientific">Luteibacter pinisoli</name>
    <dbReference type="NCBI Taxonomy" id="2589080"/>
    <lineage>
        <taxon>Bacteria</taxon>
        <taxon>Pseudomonadati</taxon>
        <taxon>Pseudomonadota</taxon>
        <taxon>Gammaproteobacteria</taxon>
        <taxon>Lysobacterales</taxon>
        <taxon>Rhodanobacteraceae</taxon>
        <taxon>Luteibacter</taxon>
    </lineage>
</organism>
<feature type="coiled-coil region" evidence="4">
    <location>
        <begin position="899"/>
        <end position="926"/>
    </location>
</feature>
<dbReference type="InterPro" id="IPR011712">
    <property type="entry name" value="Sig_transdc_His_kin_sub3_dim/P"/>
</dbReference>
<dbReference type="Pfam" id="PF07730">
    <property type="entry name" value="HisKA_3"/>
    <property type="match status" value="1"/>
</dbReference>
<gene>
    <name evidence="8" type="ORF">FIV34_03935</name>
</gene>
<dbReference type="Gene3D" id="2.60.40.10">
    <property type="entry name" value="Immunoglobulins"/>
    <property type="match status" value="1"/>
</dbReference>
<evidence type="ECO:0000256" key="1">
    <source>
        <dbReference type="ARBA" id="ARBA00022679"/>
    </source>
</evidence>
<dbReference type="InterPro" id="IPR015943">
    <property type="entry name" value="WD40/YVTN_repeat-like_dom_sf"/>
</dbReference>
<proteinExistence type="predicted"/>
<keyword evidence="6" id="KW-1133">Transmembrane helix</keyword>
<protein>
    <recommendedName>
        <fullName evidence="7">Histidine kinase domain-containing protein</fullName>
    </recommendedName>
</protein>
<dbReference type="InterPro" id="IPR003594">
    <property type="entry name" value="HATPase_dom"/>
</dbReference>
<keyword evidence="2" id="KW-0418">Kinase</keyword>
<dbReference type="SUPFAM" id="SSF63829">
    <property type="entry name" value="Calcium-dependent phosphotriesterase"/>
    <property type="match status" value="2"/>
</dbReference>
<evidence type="ECO:0000259" key="7">
    <source>
        <dbReference type="PROSITE" id="PS50109"/>
    </source>
</evidence>
<dbReference type="PROSITE" id="PS50109">
    <property type="entry name" value="HIS_KIN"/>
    <property type="match status" value="1"/>
</dbReference>
<dbReference type="GO" id="GO:0046983">
    <property type="term" value="F:protein dimerization activity"/>
    <property type="evidence" value="ECO:0007669"/>
    <property type="project" value="InterPro"/>
</dbReference>
<dbReference type="SMART" id="SM00387">
    <property type="entry name" value="HATPase_c"/>
    <property type="match status" value="1"/>
</dbReference>
<reference evidence="8 9" key="1">
    <citation type="submission" date="2019-06" db="EMBL/GenBank/DDBJ databases">
        <title>A complete genome sequence for Luteibacter pinisoli MAH-14.</title>
        <authorList>
            <person name="Baltrus D.A."/>
        </authorList>
    </citation>
    <scope>NUCLEOTIDE SEQUENCE [LARGE SCALE GENOMIC DNA]</scope>
    <source>
        <strain evidence="8 9">MAH-14</strain>
    </source>
</reference>